<organism evidence="9 10">
    <name type="scientific">Paragonimus westermani</name>
    <dbReference type="NCBI Taxonomy" id="34504"/>
    <lineage>
        <taxon>Eukaryota</taxon>
        <taxon>Metazoa</taxon>
        <taxon>Spiralia</taxon>
        <taxon>Lophotrochozoa</taxon>
        <taxon>Platyhelminthes</taxon>
        <taxon>Trematoda</taxon>
        <taxon>Digenea</taxon>
        <taxon>Plagiorchiida</taxon>
        <taxon>Troglotremata</taxon>
        <taxon>Troglotrematidae</taxon>
        <taxon>Paragonimus</taxon>
    </lineage>
</organism>
<dbReference type="InterPro" id="IPR002172">
    <property type="entry name" value="LDrepeatLR_classA_rpt"/>
</dbReference>
<dbReference type="Pfam" id="PF00057">
    <property type="entry name" value="Ldl_recept_a"/>
    <property type="match status" value="2"/>
</dbReference>
<dbReference type="InterPro" id="IPR050685">
    <property type="entry name" value="LDLR"/>
</dbReference>
<dbReference type="GO" id="GO:0005886">
    <property type="term" value="C:plasma membrane"/>
    <property type="evidence" value="ECO:0007669"/>
    <property type="project" value="TreeGrafter"/>
</dbReference>
<evidence type="ECO:0000256" key="7">
    <source>
        <dbReference type="ARBA" id="ARBA00023157"/>
    </source>
</evidence>
<comment type="caution">
    <text evidence="9">The sequence shown here is derived from an EMBL/GenBank/DDBJ whole genome shotgun (WGS) entry which is preliminary data.</text>
</comment>
<evidence type="ECO:0000256" key="2">
    <source>
        <dbReference type="ARBA" id="ARBA00004308"/>
    </source>
</evidence>
<dbReference type="PROSITE" id="PS50068">
    <property type="entry name" value="LDLRA_2"/>
    <property type="match status" value="1"/>
</dbReference>
<evidence type="ECO:0000256" key="5">
    <source>
        <dbReference type="ARBA" id="ARBA00022989"/>
    </source>
</evidence>
<comment type="caution">
    <text evidence="8">Lacks conserved residue(s) required for the propagation of feature annotation.</text>
</comment>
<name>A0A5J4N6S1_9TREM</name>
<keyword evidence="5" id="KW-1133">Transmembrane helix</keyword>
<evidence type="ECO:0000256" key="1">
    <source>
        <dbReference type="ARBA" id="ARBA00004167"/>
    </source>
</evidence>
<dbReference type="SUPFAM" id="SSF57424">
    <property type="entry name" value="LDL receptor-like module"/>
    <property type="match status" value="2"/>
</dbReference>
<reference evidence="9 10" key="1">
    <citation type="journal article" date="2019" name="Gigascience">
        <title>Whole-genome sequence of the oriental lung fluke Paragonimus westermani.</title>
        <authorList>
            <person name="Oey H."/>
            <person name="Zakrzewski M."/>
            <person name="Narain K."/>
            <person name="Devi K.R."/>
            <person name="Agatsuma T."/>
            <person name="Nawaratna S."/>
            <person name="Gobert G.N."/>
            <person name="Jones M.K."/>
            <person name="Ragan M.A."/>
            <person name="McManus D.P."/>
            <person name="Krause L."/>
        </authorList>
    </citation>
    <scope>NUCLEOTIDE SEQUENCE [LARGE SCALE GENOMIC DNA]</scope>
    <source>
        <strain evidence="9 10">IND2009</strain>
    </source>
</reference>
<dbReference type="PROSITE" id="PS01209">
    <property type="entry name" value="LDLRA_1"/>
    <property type="match status" value="1"/>
</dbReference>
<dbReference type="CDD" id="cd00112">
    <property type="entry name" value="LDLa"/>
    <property type="match status" value="2"/>
</dbReference>
<evidence type="ECO:0000313" key="10">
    <source>
        <dbReference type="Proteomes" id="UP000324629"/>
    </source>
</evidence>
<keyword evidence="7" id="KW-1015">Disulfide bond</keyword>
<dbReference type="InterPro" id="IPR023415">
    <property type="entry name" value="LDLR_class-A_CS"/>
</dbReference>
<dbReference type="EMBL" id="QNGE01007049">
    <property type="protein sequence ID" value="KAA3671193.1"/>
    <property type="molecule type" value="Genomic_DNA"/>
</dbReference>
<proteinExistence type="predicted"/>
<dbReference type="AlphaFoldDB" id="A0A5J4N6S1"/>
<keyword evidence="6" id="KW-0472">Membrane</keyword>
<dbReference type="InterPro" id="IPR036055">
    <property type="entry name" value="LDL_receptor-like_sf"/>
</dbReference>
<sequence length="123" mass="13499">VELLGSGEFVCRGGLSIPRNWVCDQKVDCPLGDDEQVGPMTRSNCTLTMFSSEAESQSTICPSGTFTCGTISTIDKVHCIPTEKMCDGVYDCPDYTDETDDCGEFILFLEAFEWLNKPCVSIC</sequence>
<evidence type="ECO:0000256" key="8">
    <source>
        <dbReference type="PROSITE-ProRule" id="PRU00124"/>
    </source>
</evidence>
<evidence type="ECO:0000313" key="9">
    <source>
        <dbReference type="EMBL" id="KAA3671193.1"/>
    </source>
</evidence>
<dbReference type="PRINTS" id="PR00261">
    <property type="entry name" value="LDLRECEPTOR"/>
</dbReference>
<keyword evidence="4" id="KW-0677">Repeat</keyword>
<evidence type="ECO:0000256" key="4">
    <source>
        <dbReference type="ARBA" id="ARBA00022737"/>
    </source>
</evidence>
<keyword evidence="10" id="KW-1185">Reference proteome</keyword>
<evidence type="ECO:0000256" key="3">
    <source>
        <dbReference type="ARBA" id="ARBA00022692"/>
    </source>
</evidence>
<feature type="non-terminal residue" evidence="9">
    <location>
        <position position="1"/>
    </location>
</feature>
<dbReference type="GO" id="GO:0012505">
    <property type="term" value="C:endomembrane system"/>
    <property type="evidence" value="ECO:0007669"/>
    <property type="project" value="UniProtKB-SubCell"/>
</dbReference>
<dbReference type="PANTHER" id="PTHR24270">
    <property type="entry name" value="LOW-DENSITY LIPOPROTEIN RECEPTOR-RELATED"/>
    <property type="match status" value="1"/>
</dbReference>
<gene>
    <name evidence="9" type="ORF">DEA37_0009312</name>
</gene>
<dbReference type="PANTHER" id="PTHR24270:SF62">
    <property type="entry name" value="LOW-DENSITY LIPOPROTEIN RECEPTOR-RELATED PROTEIN 2"/>
    <property type="match status" value="1"/>
</dbReference>
<protein>
    <submittedName>
        <fullName evidence="9">Uncharacterized protein</fullName>
    </submittedName>
</protein>
<accession>A0A5J4N6S1</accession>
<dbReference type="GO" id="GO:0016192">
    <property type="term" value="P:vesicle-mediated transport"/>
    <property type="evidence" value="ECO:0007669"/>
    <property type="project" value="UniProtKB-ARBA"/>
</dbReference>
<dbReference type="Proteomes" id="UP000324629">
    <property type="component" value="Unassembled WGS sequence"/>
</dbReference>
<keyword evidence="3" id="KW-0812">Transmembrane</keyword>
<evidence type="ECO:0000256" key="6">
    <source>
        <dbReference type="ARBA" id="ARBA00023136"/>
    </source>
</evidence>
<dbReference type="SMART" id="SM00192">
    <property type="entry name" value="LDLa"/>
    <property type="match status" value="2"/>
</dbReference>
<comment type="subcellular location">
    <subcellularLocation>
        <location evidence="2">Endomembrane system</location>
    </subcellularLocation>
    <subcellularLocation>
        <location evidence="1">Membrane</location>
        <topology evidence="1">Single-pass membrane protein</topology>
    </subcellularLocation>
</comment>
<dbReference type="Gene3D" id="4.10.400.10">
    <property type="entry name" value="Low-density Lipoprotein Receptor"/>
    <property type="match status" value="2"/>
</dbReference>